<protein>
    <submittedName>
        <fullName evidence="5">Histidine kinase-, DNA gyrase B-, and HSP90-like ATPase</fullName>
    </submittedName>
</protein>
<dbReference type="PROSITE" id="PS50109">
    <property type="entry name" value="HIS_KIN"/>
    <property type="match status" value="1"/>
</dbReference>
<dbReference type="InterPro" id="IPR005467">
    <property type="entry name" value="His_kinase_dom"/>
</dbReference>
<dbReference type="SUPFAM" id="SSF55874">
    <property type="entry name" value="ATPase domain of HSP90 chaperone/DNA topoisomerase II/histidine kinase"/>
    <property type="match status" value="1"/>
</dbReference>
<dbReference type="Pfam" id="PF02518">
    <property type="entry name" value="HATPase_c"/>
    <property type="match status" value="1"/>
</dbReference>
<dbReference type="InterPro" id="IPR011712">
    <property type="entry name" value="Sig_transdc_His_kin_sub3_dim/P"/>
</dbReference>
<dbReference type="Proteomes" id="UP000199391">
    <property type="component" value="Unassembled WGS sequence"/>
</dbReference>
<dbReference type="AlphaFoldDB" id="A0A1I7LYR7"/>
<evidence type="ECO:0000313" key="5">
    <source>
        <dbReference type="EMBL" id="SFV14785.1"/>
    </source>
</evidence>
<organism evidence="5 6">
    <name type="scientific">Pseudoduganella namucuonensis</name>
    <dbReference type="NCBI Taxonomy" id="1035707"/>
    <lineage>
        <taxon>Bacteria</taxon>
        <taxon>Pseudomonadati</taxon>
        <taxon>Pseudomonadota</taxon>
        <taxon>Betaproteobacteria</taxon>
        <taxon>Burkholderiales</taxon>
        <taxon>Oxalobacteraceae</taxon>
        <taxon>Telluria group</taxon>
        <taxon>Pseudoduganella</taxon>
    </lineage>
</organism>
<dbReference type="Gene3D" id="1.20.5.1930">
    <property type="match status" value="1"/>
</dbReference>
<dbReference type="OrthoDB" id="9797605at2"/>
<dbReference type="GO" id="GO:0016020">
    <property type="term" value="C:membrane"/>
    <property type="evidence" value="ECO:0007669"/>
    <property type="project" value="InterPro"/>
</dbReference>
<dbReference type="EMBL" id="FPBO01000043">
    <property type="protein sequence ID" value="SFV14785.1"/>
    <property type="molecule type" value="Genomic_DNA"/>
</dbReference>
<evidence type="ECO:0000313" key="6">
    <source>
        <dbReference type="Proteomes" id="UP000199391"/>
    </source>
</evidence>
<accession>A0A1I7LYR7</accession>
<keyword evidence="3" id="KW-0902">Two-component regulatory system</keyword>
<gene>
    <name evidence="5" type="ORF">SAMN05216552_104358</name>
</gene>
<sequence>MDKRGAPPYPRRDEQIVGRRACDTSRLQTIRDDERRHIARELHDDLGQLLATLRVDLSLLQQQALPENASQQIHSMNELLLSAITSLRRIASNMRPRALDDGSLYFALQTLREDFEQRYSIECELNAAESELALDDRYSTAVFRIVQESLTNIARHAQAEHVWLSVRRHGQTLRIGIADDGIGISEPDLAKPHSLGLIGMRERVRALQGEMVLGDTDDRGGTRIDVVLPLPPEADRASAAAAD</sequence>
<evidence type="ECO:0000256" key="3">
    <source>
        <dbReference type="ARBA" id="ARBA00023012"/>
    </source>
</evidence>
<dbReference type="PANTHER" id="PTHR24421:SF59">
    <property type="entry name" value="OXYGEN SENSOR HISTIDINE KINASE NREB"/>
    <property type="match status" value="1"/>
</dbReference>
<dbReference type="STRING" id="1035707.SAMN05216552_104358"/>
<dbReference type="Pfam" id="PF07730">
    <property type="entry name" value="HisKA_3"/>
    <property type="match status" value="1"/>
</dbReference>
<keyword evidence="2 5" id="KW-0418">Kinase</keyword>
<keyword evidence="1" id="KW-0808">Transferase</keyword>
<proteinExistence type="predicted"/>
<dbReference type="GO" id="GO:0000155">
    <property type="term" value="F:phosphorelay sensor kinase activity"/>
    <property type="evidence" value="ECO:0007669"/>
    <property type="project" value="InterPro"/>
</dbReference>
<dbReference type="SMART" id="SM00387">
    <property type="entry name" value="HATPase_c"/>
    <property type="match status" value="1"/>
</dbReference>
<keyword evidence="6" id="KW-1185">Reference proteome</keyword>
<dbReference type="InterPro" id="IPR003594">
    <property type="entry name" value="HATPase_dom"/>
</dbReference>
<dbReference type="GO" id="GO:0046983">
    <property type="term" value="F:protein dimerization activity"/>
    <property type="evidence" value="ECO:0007669"/>
    <property type="project" value="InterPro"/>
</dbReference>
<evidence type="ECO:0000256" key="2">
    <source>
        <dbReference type="ARBA" id="ARBA00022777"/>
    </source>
</evidence>
<dbReference type="Gene3D" id="3.30.565.10">
    <property type="entry name" value="Histidine kinase-like ATPase, C-terminal domain"/>
    <property type="match status" value="1"/>
</dbReference>
<dbReference type="CDD" id="cd16917">
    <property type="entry name" value="HATPase_UhpB-NarQ-NarX-like"/>
    <property type="match status" value="1"/>
</dbReference>
<dbReference type="InterPro" id="IPR036890">
    <property type="entry name" value="HATPase_C_sf"/>
</dbReference>
<feature type="domain" description="Histidine kinase" evidence="4">
    <location>
        <begin position="37"/>
        <end position="232"/>
    </location>
</feature>
<name>A0A1I7LYR7_9BURK</name>
<evidence type="ECO:0000256" key="1">
    <source>
        <dbReference type="ARBA" id="ARBA00022679"/>
    </source>
</evidence>
<reference evidence="6" key="1">
    <citation type="submission" date="2016-10" db="EMBL/GenBank/DDBJ databases">
        <authorList>
            <person name="Varghese N."/>
            <person name="Submissions S."/>
        </authorList>
    </citation>
    <scope>NUCLEOTIDE SEQUENCE [LARGE SCALE GENOMIC DNA]</scope>
    <source>
        <strain evidence="6">CGMCC 1.11014</strain>
    </source>
</reference>
<evidence type="ECO:0000259" key="4">
    <source>
        <dbReference type="PROSITE" id="PS50109"/>
    </source>
</evidence>
<dbReference type="InterPro" id="IPR050482">
    <property type="entry name" value="Sensor_HK_TwoCompSys"/>
</dbReference>
<dbReference type="PANTHER" id="PTHR24421">
    <property type="entry name" value="NITRATE/NITRITE SENSOR PROTEIN NARX-RELATED"/>
    <property type="match status" value="1"/>
</dbReference>